<feature type="domain" description="Alcohol dehydrogenase iron-type/glycerol dehydrogenase GldA" evidence="4">
    <location>
        <begin position="25"/>
        <end position="167"/>
    </location>
</feature>
<dbReference type="InterPro" id="IPR034786">
    <property type="entry name" value="MAR"/>
</dbReference>
<comment type="similarity">
    <text evidence="1">Belongs to the iron-containing alcohol dehydrogenase family.</text>
</comment>
<feature type="domain" description="Fe-containing alcohol dehydrogenase-like C-terminal" evidence="5">
    <location>
        <begin position="180"/>
        <end position="380"/>
    </location>
</feature>
<dbReference type="InterPro" id="IPR001670">
    <property type="entry name" value="ADH_Fe/GldA"/>
</dbReference>
<dbReference type="Gene3D" id="1.20.1090.10">
    <property type="entry name" value="Dehydroquinate synthase-like - alpha domain"/>
    <property type="match status" value="1"/>
</dbReference>
<dbReference type="Gene3D" id="3.40.50.1970">
    <property type="match status" value="1"/>
</dbReference>
<dbReference type="InterPro" id="IPR039697">
    <property type="entry name" value="Alcohol_dehydrogenase_Fe"/>
</dbReference>
<dbReference type="CDD" id="cd08177">
    <property type="entry name" value="MAR"/>
    <property type="match status" value="1"/>
</dbReference>
<dbReference type="EMBL" id="JAAGOA010000028">
    <property type="protein sequence ID" value="NEE04011.1"/>
    <property type="molecule type" value="Genomic_DNA"/>
</dbReference>
<dbReference type="SUPFAM" id="SSF56796">
    <property type="entry name" value="Dehydroquinate synthase-like"/>
    <property type="match status" value="1"/>
</dbReference>
<evidence type="ECO:0000256" key="3">
    <source>
        <dbReference type="ARBA" id="ARBA00023027"/>
    </source>
</evidence>
<dbReference type="AlphaFoldDB" id="A0A6L9SI47"/>
<dbReference type="Proteomes" id="UP000475214">
    <property type="component" value="Unassembled WGS sequence"/>
</dbReference>
<protein>
    <submittedName>
        <fullName evidence="6">Maleylacetate reductase</fullName>
    </submittedName>
</protein>
<organism evidence="6 7">
    <name type="scientific">Phytoactinopolyspora halotolerans</name>
    <dbReference type="NCBI Taxonomy" id="1981512"/>
    <lineage>
        <taxon>Bacteria</taxon>
        <taxon>Bacillati</taxon>
        <taxon>Actinomycetota</taxon>
        <taxon>Actinomycetes</taxon>
        <taxon>Jiangellales</taxon>
        <taxon>Jiangellaceae</taxon>
        <taxon>Phytoactinopolyspora</taxon>
    </lineage>
</organism>
<gene>
    <name evidence="6" type="ORF">G1H10_27970</name>
</gene>
<evidence type="ECO:0000313" key="7">
    <source>
        <dbReference type="Proteomes" id="UP000475214"/>
    </source>
</evidence>
<dbReference type="Pfam" id="PF00465">
    <property type="entry name" value="Fe-ADH"/>
    <property type="match status" value="1"/>
</dbReference>
<dbReference type="RefSeq" id="WP_163744169.1">
    <property type="nucleotide sequence ID" value="NZ_JAAGOA010000028.1"/>
</dbReference>
<reference evidence="6 7" key="1">
    <citation type="submission" date="2020-02" db="EMBL/GenBank/DDBJ databases">
        <authorList>
            <person name="Li X.-J."/>
            <person name="Han X.-M."/>
        </authorList>
    </citation>
    <scope>NUCLEOTIDE SEQUENCE [LARGE SCALE GENOMIC DNA]</scope>
    <source>
        <strain evidence="6 7">CCTCC AB 2017055</strain>
    </source>
</reference>
<evidence type="ECO:0000259" key="5">
    <source>
        <dbReference type="Pfam" id="PF25137"/>
    </source>
</evidence>
<name>A0A6L9SI47_9ACTN</name>
<dbReference type="GO" id="GO:0004022">
    <property type="term" value="F:alcohol dehydrogenase (NAD+) activity"/>
    <property type="evidence" value="ECO:0007669"/>
    <property type="project" value="TreeGrafter"/>
</dbReference>
<dbReference type="GO" id="GO:0018506">
    <property type="term" value="F:maleylacetate reductase activity"/>
    <property type="evidence" value="ECO:0007669"/>
    <property type="project" value="InterPro"/>
</dbReference>
<keyword evidence="3" id="KW-0520">NAD</keyword>
<evidence type="ECO:0000259" key="4">
    <source>
        <dbReference type="Pfam" id="PF00465"/>
    </source>
</evidence>
<dbReference type="InterPro" id="IPR056798">
    <property type="entry name" value="ADH_Fe_C"/>
</dbReference>
<dbReference type="PANTHER" id="PTHR11496:SF102">
    <property type="entry name" value="ALCOHOL DEHYDROGENASE 4"/>
    <property type="match status" value="1"/>
</dbReference>
<evidence type="ECO:0000313" key="6">
    <source>
        <dbReference type="EMBL" id="NEE04011.1"/>
    </source>
</evidence>
<dbReference type="GO" id="GO:0046872">
    <property type="term" value="F:metal ion binding"/>
    <property type="evidence" value="ECO:0007669"/>
    <property type="project" value="InterPro"/>
</dbReference>
<dbReference type="Pfam" id="PF25137">
    <property type="entry name" value="ADH_Fe_C"/>
    <property type="match status" value="1"/>
</dbReference>
<keyword evidence="2" id="KW-0560">Oxidoreductase</keyword>
<comment type="caution">
    <text evidence="6">The sequence shown here is derived from an EMBL/GenBank/DDBJ whole genome shotgun (WGS) entry which is preliminary data.</text>
</comment>
<evidence type="ECO:0000256" key="2">
    <source>
        <dbReference type="ARBA" id="ARBA00023002"/>
    </source>
</evidence>
<evidence type="ECO:0000256" key="1">
    <source>
        <dbReference type="ARBA" id="ARBA00007358"/>
    </source>
</evidence>
<keyword evidence="7" id="KW-1185">Reference proteome</keyword>
<proteinExistence type="inferred from homology"/>
<dbReference type="PANTHER" id="PTHR11496">
    <property type="entry name" value="ALCOHOL DEHYDROGENASE"/>
    <property type="match status" value="1"/>
</dbReference>
<accession>A0A6L9SI47</accession>
<sequence>MAGLDPARSAAPAGRTYTWAYAAYPARVVFGHGTVGTVLDEVERLGRSRALLLAGPRVSEHADTVAAVLGSSAVARFDGVAEHTPVQVTEQALTVLREHDADCVVAVGGGSTTGLAKALAARTGLDQVILPTTYAGSEMTPVLGETENGVKTTRSSADVVPEAVVYDVDLTLDLPVHISVASGVNAMAHAVEALYAPQVSPLVQASALTALSRIAGALPRLVSDPGGTAARADMLTGAWLAGICLASADMALQHKLCHTLGGSFGLPHAETHAAVLPHVMAYNAPAVPDVMAQIAEALSAATPLIAWPAPAGDRHSSVIDDAPGFMFDLISAVGGPLSLRELGLAEHDVPKAAELATARPYPNPRTVTTPGLERLLHAAWRGTRP</sequence>